<name>D9SPI6_CLOC7</name>
<keyword evidence="3" id="KW-1185">Reference proteome</keyword>
<accession>D9SPI6</accession>
<reference evidence="2 3" key="1">
    <citation type="submission" date="2010-08" db="EMBL/GenBank/DDBJ databases">
        <title>Complete sequence of Clostridium cellulovorans 743B.</title>
        <authorList>
            <consortium name="US DOE Joint Genome Institute"/>
            <person name="Lucas S."/>
            <person name="Copeland A."/>
            <person name="Lapidus A."/>
            <person name="Cheng J.-F."/>
            <person name="Bruce D."/>
            <person name="Goodwin L."/>
            <person name="Pitluck S."/>
            <person name="Chertkov O."/>
            <person name="Detter J.C."/>
            <person name="Han C."/>
            <person name="Tapia R."/>
            <person name="Land M."/>
            <person name="Hauser L."/>
            <person name="Chang Y.-J."/>
            <person name="Jeffries C."/>
            <person name="Kyrpides N."/>
            <person name="Ivanova N."/>
            <person name="Mikhailova N."/>
            <person name="Hemme C.L."/>
            <person name="Woyke T."/>
        </authorList>
    </citation>
    <scope>NUCLEOTIDE SEQUENCE [LARGE SCALE GENOMIC DNA]</scope>
    <source>
        <strain evidence="3">ATCC 35296 / DSM 3052 / OCM 3 / 743B</strain>
    </source>
</reference>
<feature type="transmembrane region" description="Helical" evidence="1">
    <location>
        <begin position="37"/>
        <end position="61"/>
    </location>
</feature>
<keyword evidence="1" id="KW-0812">Transmembrane</keyword>
<gene>
    <name evidence="2" type="ordered locus">Clocel_0251</name>
</gene>
<dbReference type="InterPro" id="IPR036280">
    <property type="entry name" value="Multihaem_cyt_sf"/>
</dbReference>
<evidence type="ECO:0000256" key="1">
    <source>
        <dbReference type="SAM" id="Phobius"/>
    </source>
</evidence>
<dbReference type="Proteomes" id="UP000002730">
    <property type="component" value="Chromosome"/>
</dbReference>
<dbReference type="KEGG" id="ccb:Clocel_0251"/>
<dbReference type="HOGENOM" id="CLU_091283_5_1_9"/>
<dbReference type="EMBL" id="CP002160">
    <property type="protein sequence ID" value="ADL50035.1"/>
    <property type="molecule type" value="Genomic_DNA"/>
</dbReference>
<sequence length="119" mass="12972">MSNAVEFYKQGYNCSESILMAVNEEKNLNLPVAMASAFGGGMGVASTCGAITGALMALGAVKGRETAEEKNIARVSAKEFMNKVNEKYGTYECKELKRKGVSCPEIIEYAHEVMKEYIK</sequence>
<protein>
    <submittedName>
        <fullName evidence="2">C_GCAxxG_C_C family protein</fullName>
    </submittedName>
</protein>
<dbReference type="AlphaFoldDB" id="D9SPI6"/>
<evidence type="ECO:0000313" key="3">
    <source>
        <dbReference type="Proteomes" id="UP000002730"/>
    </source>
</evidence>
<keyword evidence="1" id="KW-0472">Membrane</keyword>
<dbReference type="NCBIfam" id="TIGR01909">
    <property type="entry name" value="C_GCAxxG_C_C"/>
    <property type="match status" value="1"/>
</dbReference>
<dbReference type="eggNOG" id="ENOG5033D30">
    <property type="taxonomic scope" value="Bacteria"/>
</dbReference>
<organism evidence="2 3">
    <name type="scientific">Clostridium cellulovorans (strain ATCC 35296 / DSM 3052 / OCM 3 / 743B)</name>
    <dbReference type="NCBI Taxonomy" id="573061"/>
    <lineage>
        <taxon>Bacteria</taxon>
        <taxon>Bacillati</taxon>
        <taxon>Bacillota</taxon>
        <taxon>Clostridia</taxon>
        <taxon>Eubacteriales</taxon>
        <taxon>Clostridiaceae</taxon>
        <taxon>Clostridium</taxon>
    </lineage>
</organism>
<dbReference type="OrthoDB" id="1624765at2"/>
<dbReference type="Pfam" id="PF09719">
    <property type="entry name" value="C_GCAxxG_C_C"/>
    <property type="match status" value="1"/>
</dbReference>
<evidence type="ECO:0000313" key="2">
    <source>
        <dbReference type="EMBL" id="ADL50035.1"/>
    </source>
</evidence>
<dbReference type="STRING" id="573061.Clocel_0251"/>
<keyword evidence="1" id="KW-1133">Transmembrane helix</keyword>
<dbReference type="SUPFAM" id="SSF48695">
    <property type="entry name" value="Multiheme cytochromes"/>
    <property type="match status" value="1"/>
</dbReference>
<dbReference type="InterPro" id="IPR010181">
    <property type="entry name" value="CGCAxxGCC_motif"/>
</dbReference>
<proteinExistence type="predicted"/>
<dbReference type="RefSeq" id="WP_010075200.1">
    <property type="nucleotide sequence ID" value="NC_014393.1"/>
</dbReference>